<accession>A0A327KML1</accession>
<evidence type="ECO:0000313" key="3">
    <source>
        <dbReference type="EMBL" id="RAI39204.1"/>
    </source>
</evidence>
<comment type="caution">
    <text evidence="3">The sequence shown here is derived from an EMBL/GenBank/DDBJ whole genome shotgun (WGS) entry which is preliminary data.</text>
</comment>
<evidence type="ECO:0000256" key="1">
    <source>
        <dbReference type="SAM" id="MobiDB-lite"/>
    </source>
</evidence>
<feature type="compositionally biased region" description="Basic residues" evidence="1">
    <location>
        <begin position="117"/>
        <end position="131"/>
    </location>
</feature>
<evidence type="ECO:0000313" key="4">
    <source>
        <dbReference type="Proteomes" id="UP000248863"/>
    </source>
</evidence>
<dbReference type="RefSeq" id="WP_111357005.1">
    <property type="nucleotide sequence ID" value="NZ_NHSK01000004.1"/>
</dbReference>
<dbReference type="Pfam" id="PF00816">
    <property type="entry name" value="Histone_HNS"/>
    <property type="match status" value="1"/>
</dbReference>
<dbReference type="Gene3D" id="4.10.430.10">
    <property type="entry name" value="Histone-like protein H-NS, C-terminal domain"/>
    <property type="match status" value="1"/>
</dbReference>
<proteinExistence type="predicted"/>
<dbReference type="InterPro" id="IPR037150">
    <property type="entry name" value="H-NS_C_dom_sf"/>
</dbReference>
<dbReference type="EMBL" id="NPEU01000086">
    <property type="protein sequence ID" value="RAI39204.1"/>
    <property type="molecule type" value="Genomic_DNA"/>
</dbReference>
<feature type="domain" description="DNA-binding protein H-NS-like C-terminal" evidence="2">
    <location>
        <begin position="57"/>
        <end position="100"/>
    </location>
</feature>
<reference evidence="3 4" key="1">
    <citation type="submission" date="2017-07" db="EMBL/GenBank/DDBJ databases">
        <title>Draft Genome Sequences of Select Purple Nonsulfur Bacteria.</title>
        <authorList>
            <person name="Lasarre B."/>
            <person name="Mckinlay J.B."/>
        </authorList>
    </citation>
    <scope>NUCLEOTIDE SEQUENCE [LARGE SCALE GENOMIC DNA]</scope>
    <source>
        <strain evidence="3 4">DSM 11907</strain>
    </source>
</reference>
<keyword evidence="4" id="KW-1185">Reference proteome</keyword>
<feature type="compositionally biased region" description="Acidic residues" evidence="1">
    <location>
        <begin position="104"/>
        <end position="113"/>
    </location>
</feature>
<dbReference type="GO" id="GO:0003677">
    <property type="term" value="F:DNA binding"/>
    <property type="evidence" value="ECO:0007669"/>
    <property type="project" value="InterPro"/>
</dbReference>
<feature type="region of interest" description="Disordered" evidence="1">
    <location>
        <begin position="99"/>
        <end position="131"/>
    </location>
</feature>
<organism evidence="3 4">
    <name type="scientific">Rhodoplanes elegans</name>
    <dbReference type="NCBI Taxonomy" id="29408"/>
    <lineage>
        <taxon>Bacteria</taxon>
        <taxon>Pseudomonadati</taxon>
        <taxon>Pseudomonadota</taxon>
        <taxon>Alphaproteobacteria</taxon>
        <taxon>Hyphomicrobiales</taxon>
        <taxon>Nitrobacteraceae</taxon>
        <taxon>Rhodoplanes</taxon>
    </lineage>
</organism>
<dbReference type="OrthoDB" id="5297879at2"/>
<feature type="region of interest" description="Disordered" evidence="1">
    <location>
        <begin position="42"/>
        <end position="75"/>
    </location>
</feature>
<sequence length="131" mass="14095">MANVNLKTMEVAELLALRGEIDAALEDRSRALRDQLAQLEKATGRTTKAAPGQRSSTLKGIKVPPKFVGPNGETWAGRGARPKWLAELLEAGHAIEEFAVGETGAEDEAPEEEAAPRAKRGAARKGARRRK</sequence>
<dbReference type="AlphaFoldDB" id="A0A327KML1"/>
<dbReference type="SMART" id="SM00528">
    <property type="entry name" value="HNS"/>
    <property type="match status" value="1"/>
</dbReference>
<evidence type="ECO:0000259" key="2">
    <source>
        <dbReference type="SMART" id="SM00528"/>
    </source>
</evidence>
<name>A0A327KML1_9BRAD</name>
<gene>
    <name evidence="3" type="ORF">CH338_10260</name>
</gene>
<protein>
    <submittedName>
        <fullName evidence="3">Regulator</fullName>
    </submittedName>
</protein>
<dbReference type="InterPro" id="IPR027444">
    <property type="entry name" value="H-NS_C_dom"/>
</dbReference>
<dbReference type="Proteomes" id="UP000248863">
    <property type="component" value="Unassembled WGS sequence"/>
</dbReference>
<dbReference type="SUPFAM" id="SSF81273">
    <property type="entry name" value="H-NS histone-like proteins"/>
    <property type="match status" value="1"/>
</dbReference>